<name>A0A554X141_9BURK</name>
<protein>
    <submittedName>
        <fullName evidence="5">Putative type II secretion system protein HxcR</fullName>
    </submittedName>
</protein>
<dbReference type="GO" id="GO:0005886">
    <property type="term" value="C:plasma membrane"/>
    <property type="evidence" value="ECO:0007669"/>
    <property type="project" value="TreeGrafter"/>
</dbReference>
<keyword evidence="2" id="KW-0547">Nucleotide-binding</keyword>
<feature type="domain" description="Bacterial type II secretion system protein E" evidence="4">
    <location>
        <begin position="119"/>
        <end position="133"/>
    </location>
</feature>
<keyword evidence="3" id="KW-0067">ATP-binding</keyword>
<reference evidence="5 6" key="1">
    <citation type="submission" date="2019-07" db="EMBL/GenBank/DDBJ databases">
        <title>Tepidimonas thermarum AA-1 draft genome.</title>
        <authorList>
            <person name="Da Costa M.S."/>
            <person name="Froufe H.J.C."/>
            <person name="Egas C."/>
            <person name="Albuquerque L."/>
        </authorList>
    </citation>
    <scope>NUCLEOTIDE SEQUENCE [LARGE SCALE GENOMIC DNA]</scope>
    <source>
        <strain evidence="5 6">AA-1</strain>
    </source>
</reference>
<proteinExistence type="inferred from homology"/>
<organism evidence="5 6">
    <name type="scientific">Tepidimonas thermarum</name>
    <dbReference type="NCBI Taxonomy" id="335431"/>
    <lineage>
        <taxon>Bacteria</taxon>
        <taxon>Pseudomonadati</taxon>
        <taxon>Pseudomonadota</taxon>
        <taxon>Betaproteobacteria</taxon>
        <taxon>Burkholderiales</taxon>
        <taxon>Tepidimonas</taxon>
    </lineage>
</organism>
<gene>
    <name evidence="5" type="primary">hxcR_2</name>
    <name evidence="5" type="ORF">Tther_01395</name>
</gene>
<dbReference type="InterPro" id="IPR001482">
    <property type="entry name" value="T2SS/T4SS_dom"/>
</dbReference>
<sequence length="325" mass="36322">MASDPPSRCLLGGERRRVAPEIPAQQTTGKMEFTERTIHNYLAAIEHILTRPYGLFLCVGPTGSGKTTTLHAALQRLNTPKRKVWTAEDPVEITQRGLRQIQVNAKIGWTFAKALRSLLRADPDVIMVGEVRDAETAEMAIEASLTGHFVMSTLHTNSAAETVLRLVDLGVDPFSFADSLQGILAQRLVRRLCTACVDYEPLGPQRLREWMQDYQSALPEDHPLRDAQALEREWRQHFSRDGELMIAHAPGCPECGHTGYRGRLALHELLVSSPEIRRLIQLRSRPADIQLQAVREGMRTLRQDGIEKALLGLTTLAEVRANCNV</sequence>
<dbReference type="PANTHER" id="PTHR30258">
    <property type="entry name" value="TYPE II SECRETION SYSTEM PROTEIN GSPE-RELATED"/>
    <property type="match status" value="1"/>
</dbReference>
<dbReference type="GO" id="GO:0005524">
    <property type="term" value="F:ATP binding"/>
    <property type="evidence" value="ECO:0007669"/>
    <property type="project" value="UniProtKB-KW"/>
</dbReference>
<comment type="caution">
    <text evidence="5">The sequence shown here is derived from an EMBL/GenBank/DDBJ whole genome shotgun (WGS) entry which is preliminary data.</text>
</comment>
<dbReference type="PROSITE" id="PS00662">
    <property type="entry name" value="T2SP_E"/>
    <property type="match status" value="1"/>
</dbReference>
<evidence type="ECO:0000256" key="2">
    <source>
        <dbReference type="ARBA" id="ARBA00022741"/>
    </source>
</evidence>
<dbReference type="AlphaFoldDB" id="A0A554X141"/>
<evidence type="ECO:0000259" key="4">
    <source>
        <dbReference type="PROSITE" id="PS00662"/>
    </source>
</evidence>
<dbReference type="Proteomes" id="UP000318542">
    <property type="component" value="Unassembled WGS sequence"/>
</dbReference>
<dbReference type="Pfam" id="PF00437">
    <property type="entry name" value="T2SSE"/>
    <property type="match status" value="1"/>
</dbReference>
<keyword evidence="6" id="KW-1185">Reference proteome</keyword>
<comment type="similarity">
    <text evidence="1">Belongs to the GSP E family.</text>
</comment>
<dbReference type="PANTHER" id="PTHR30258:SF1">
    <property type="entry name" value="PROTEIN TRANSPORT PROTEIN HOFB HOMOLOG"/>
    <property type="match status" value="1"/>
</dbReference>
<dbReference type="Gene3D" id="3.40.50.300">
    <property type="entry name" value="P-loop containing nucleotide triphosphate hydrolases"/>
    <property type="match status" value="1"/>
</dbReference>
<dbReference type="GO" id="GO:0016887">
    <property type="term" value="F:ATP hydrolysis activity"/>
    <property type="evidence" value="ECO:0007669"/>
    <property type="project" value="TreeGrafter"/>
</dbReference>
<dbReference type="SUPFAM" id="SSF52540">
    <property type="entry name" value="P-loop containing nucleoside triphosphate hydrolases"/>
    <property type="match status" value="1"/>
</dbReference>
<dbReference type="CDD" id="cd01129">
    <property type="entry name" value="PulE-GspE-like"/>
    <property type="match status" value="1"/>
</dbReference>
<evidence type="ECO:0000313" key="6">
    <source>
        <dbReference type="Proteomes" id="UP000318542"/>
    </source>
</evidence>
<accession>A0A554X141</accession>
<evidence type="ECO:0000256" key="1">
    <source>
        <dbReference type="ARBA" id="ARBA00006611"/>
    </source>
</evidence>
<evidence type="ECO:0000256" key="3">
    <source>
        <dbReference type="ARBA" id="ARBA00022840"/>
    </source>
</evidence>
<dbReference type="InterPro" id="IPR027417">
    <property type="entry name" value="P-loop_NTPase"/>
</dbReference>
<dbReference type="EMBL" id="VJOL01000023">
    <property type="protein sequence ID" value="TSE29554.1"/>
    <property type="molecule type" value="Genomic_DNA"/>
</dbReference>
<evidence type="ECO:0000313" key="5">
    <source>
        <dbReference type="EMBL" id="TSE29554.1"/>
    </source>
</evidence>
<dbReference type="OrthoDB" id="5790493at2"/>